<gene>
    <name evidence="1" type="ORF">AWM70_02980</name>
</gene>
<protein>
    <recommendedName>
        <fullName evidence="3">Aminotransferase class I/classII domain-containing protein</fullName>
    </recommendedName>
</protein>
<dbReference type="Gene3D" id="3.90.1150.10">
    <property type="entry name" value="Aspartate Aminotransferase, domain 1"/>
    <property type="match status" value="1"/>
</dbReference>
<keyword evidence="2" id="KW-1185">Reference proteome</keyword>
<proteinExistence type="predicted"/>
<dbReference type="InterPro" id="IPR015422">
    <property type="entry name" value="PyrdxlP-dep_Trfase_small"/>
</dbReference>
<name>A0A1B1MWW3_9BACL</name>
<reference evidence="1 2" key="1">
    <citation type="submission" date="2016-01" db="EMBL/GenBank/DDBJ databases">
        <title>Complete Genome Sequence of Paenibacillus yonginensis DCY84, a novel Plant Growth-Promoting Bacteria with Elicitation of Induced Systemic Resistance.</title>
        <authorList>
            <person name="Kim Y.J."/>
            <person name="Yang D.C."/>
            <person name="Sukweenadhi J."/>
        </authorList>
    </citation>
    <scope>NUCLEOTIDE SEQUENCE [LARGE SCALE GENOMIC DNA]</scope>
    <source>
        <strain evidence="1 2">DCY84</strain>
    </source>
</reference>
<dbReference type="SUPFAM" id="SSF53383">
    <property type="entry name" value="PLP-dependent transferases"/>
    <property type="match status" value="1"/>
</dbReference>
<organism evidence="1 2">
    <name type="scientific">Paenibacillus yonginensis</name>
    <dbReference type="NCBI Taxonomy" id="1462996"/>
    <lineage>
        <taxon>Bacteria</taxon>
        <taxon>Bacillati</taxon>
        <taxon>Bacillota</taxon>
        <taxon>Bacilli</taxon>
        <taxon>Bacillales</taxon>
        <taxon>Paenibacillaceae</taxon>
        <taxon>Paenibacillus</taxon>
    </lineage>
</organism>
<dbReference type="STRING" id="1462996.AWM70_02980"/>
<dbReference type="AlphaFoldDB" id="A0A1B1MWW3"/>
<dbReference type="RefSeq" id="WP_068694235.1">
    <property type="nucleotide sequence ID" value="NZ_CP014167.1"/>
</dbReference>
<dbReference type="InterPro" id="IPR015424">
    <property type="entry name" value="PyrdxlP-dep_Trfase"/>
</dbReference>
<sequence>MVERLDGELANWKAHIRKLEEEEGLINLAWDQLGDSLIENRMAEAEEQAEQTCGEETCGEEAGLEAAERAVRSWMQQDDTCPIEGEGEGPAEAEPKQTETLRQACAERRELALSKLAGPSWHGTVLIAAGRRHIWLRLPKGLGSTALLRAALLEGAAFLPGPLAFAEPTAGSERLIRLSYTGCGIAQLAEGLDRVAAALGAFTARLDQGRS</sequence>
<dbReference type="OrthoDB" id="9802601at2"/>
<evidence type="ECO:0008006" key="3">
    <source>
        <dbReference type="Google" id="ProtNLM"/>
    </source>
</evidence>
<dbReference type="Proteomes" id="UP000092573">
    <property type="component" value="Chromosome"/>
</dbReference>
<dbReference type="EMBL" id="CP014167">
    <property type="protein sequence ID" value="ANS73670.1"/>
    <property type="molecule type" value="Genomic_DNA"/>
</dbReference>
<dbReference type="KEGG" id="pyg:AWM70_02980"/>
<evidence type="ECO:0000313" key="1">
    <source>
        <dbReference type="EMBL" id="ANS73670.1"/>
    </source>
</evidence>
<evidence type="ECO:0000313" key="2">
    <source>
        <dbReference type="Proteomes" id="UP000092573"/>
    </source>
</evidence>
<accession>A0A1B1MWW3</accession>